<sequence length="317" mass="34734">MPQSKTLQQILNIELPFLVAPMFLVSNTAMVIAAMQKGGAGCIPALNYRRISELKEAIREMKAHKPSHGAFGINIIVNPSNLKYREQLKACCDEGVDFIITSLGSPREVIVKARRAKIKVFCDVVNLEHAKKAEALGCDALIAVNNRAGGHRGALDPESLIKELVSNTSLPVISAGGIGSKQDLYEVLSYGAAGASIGSPFIASEESQVSEAYKSACVSYGAKDIVMTKKISGTPCTVINTPYVQKVGLDETWIEKKLHRYRFLKKWIKLLRYLKGTQDVVCSAKEVTYKNVWVAGPSIEDTHKIEPISKIIDRFIL</sequence>
<evidence type="ECO:0000256" key="1">
    <source>
        <dbReference type="ARBA" id="ARBA00009881"/>
    </source>
</evidence>
<reference evidence="6 7" key="1">
    <citation type="submission" date="2020-03" db="EMBL/GenBank/DDBJ databases">
        <title>Genomic Encyclopedia of Type Strains, Phase IV (KMG-IV): sequencing the most valuable type-strain genomes for metagenomic binning, comparative biology and taxonomic classification.</title>
        <authorList>
            <person name="Goeker M."/>
        </authorList>
    </citation>
    <scope>NUCLEOTIDE SEQUENCE [LARGE SCALE GENOMIC DNA]</scope>
    <source>
        <strain evidence="6 7">DSM 101599</strain>
    </source>
</reference>
<dbReference type="PANTHER" id="PTHR42747:SF4">
    <property type="entry name" value="BLR1330 PROTEIN"/>
    <property type="match status" value="1"/>
</dbReference>
<dbReference type="Pfam" id="PF03060">
    <property type="entry name" value="NMO"/>
    <property type="match status" value="1"/>
</dbReference>
<evidence type="ECO:0000313" key="6">
    <source>
        <dbReference type="EMBL" id="NIJ44035.1"/>
    </source>
</evidence>
<keyword evidence="5 6" id="KW-0503">Monooxygenase</keyword>
<comment type="caution">
    <text evidence="6">The sequence shown here is derived from an EMBL/GenBank/DDBJ whole genome shotgun (WGS) entry which is preliminary data.</text>
</comment>
<organism evidence="6 7">
    <name type="scientific">Wenyingzhuangia heitensis</name>
    <dbReference type="NCBI Taxonomy" id="1487859"/>
    <lineage>
        <taxon>Bacteria</taxon>
        <taxon>Pseudomonadati</taxon>
        <taxon>Bacteroidota</taxon>
        <taxon>Flavobacteriia</taxon>
        <taxon>Flavobacteriales</taxon>
        <taxon>Flavobacteriaceae</taxon>
        <taxon>Wenyingzhuangia</taxon>
    </lineage>
</organism>
<dbReference type="PANTHER" id="PTHR42747">
    <property type="entry name" value="NITRONATE MONOOXYGENASE-RELATED"/>
    <property type="match status" value="1"/>
</dbReference>
<dbReference type="Proteomes" id="UP000745859">
    <property type="component" value="Unassembled WGS sequence"/>
</dbReference>
<dbReference type="GO" id="GO:0018580">
    <property type="term" value="F:nitronate monooxygenase activity"/>
    <property type="evidence" value="ECO:0007669"/>
    <property type="project" value="UniProtKB-EC"/>
</dbReference>
<name>A0ABX0U8D1_9FLAO</name>
<dbReference type="SUPFAM" id="SSF51412">
    <property type="entry name" value="Inosine monophosphate dehydrogenase (IMPDH)"/>
    <property type="match status" value="1"/>
</dbReference>
<keyword evidence="2" id="KW-0285">Flavoprotein</keyword>
<keyword evidence="3" id="KW-0288">FMN</keyword>
<gene>
    <name evidence="6" type="ORF">FHR24_000474</name>
</gene>
<evidence type="ECO:0000256" key="2">
    <source>
        <dbReference type="ARBA" id="ARBA00022630"/>
    </source>
</evidence>
<dbReference type="Gene3D" id="3.20.20.70">
    <property type="entry name" value="Aldolase class I"/>
    <property type="match status" value="1"/>
</dbReference>
<dbReference type="RefSeq" id="WP_167183314.1">
    <property type="nucleotide sequence ID" value="NZ_JAASQL010000001.1"/>
</dbReference>
<comment type="similarity">
    <text evidence="1">Belongs to the nitronate monooxygenase family. NMO class I subfamily.</text>
</comment>
<dbReference type="EMBL" id="JAASQL010000001">
    <property type="protein sequence ID" value="NIJ44035.1"/>
    <property type="molecule type" value="Genomic_DNA"/>
</dbReference>
<protein>
    <submittedName>
        <fullName evidence="6">Nitronate monooxygenase</fullName>
        <ecNumber evidence="6">1.13.12.16</ecNumber>
    </submittedName>
</protein>
<accession>A0ABX0U8D1</accession>
<evidence type="ECO:0000313" key="7">
    <source>
        <dbReference type="Proteomes" id="UP000745859"/>
    </source>
</evidence>
<dbReference type="CDD" id="cd04730">
    <property type="entry name" value="NPD_like"/>
    <property type="match status" value="1"/>
</dbReference>
<dbReference type="InterPro" id="IPR013785">
    <property type="entry name" value="Aldolase_TIM"/>
</dbReference>
<dbReference type="EC" id="1.13.12.16" evidence="6"/>
<keyword evidence="7" id="KW-1185">Reference proteome</keyword>
<dbReference type="InterPro" id="IPR004136">
    <property type="entry name" value="NMO"/>
</dbReference>
<evidence type="ECO:0000256" key="5">
    <source>
        <dbReference type="ARBA" id="ARBA00023033"/>
    </source>
</evidence>
<keyword evidence="4 6" id="KW-0560">Oxidoreductase</keyword>
<proteinExistence type="inferred from homology"/>
<evidence type="ECO:0000256" key="3">
    <source>
        <dbReference type="ARBA" id="ARBA00022643"/>
    </source>
</evidence>
<evidence type="ECO:0000256" key="4">
    <source>
        <dbReference type="ARBA" id="ARBA00023002"/>
    </source>
</evidence>